<dbReference type="PANTHER" id="PTHR30532:SF25">
    <property type="entry name" value="IRON(III) DICITRATE-BINDING PERIPLASMIC PROTEIN"/>
    <property type="match status" value="1"/>
</dbReference>
<dbReference type="SUPFAM" id="SSF53807">
    <property type="entry name" value="Helical backbone' metal receptor"/>
    <property type="match status" value="1"/>
</dbReference>
<dbReference type="InterPro" id="IPR006311">
    <property type="entry name" value="TAT_signal"/>
</dbReference>
<keyword evidence="4 5" id="KW-0732">Signal</keyword>
<organism evidence="7 8">
    <name type="scientific">Corynebacterium phocae</name>
    <dbReference type="NCBI Taxonomy" id="161895"/>
    <lineage>
        <taxon>Bacteria</taxon>
        <taxon>Bacillati</taxon>
        <taxon>Actinomycetota</taxon>
        <taxon>Actinomycetes</taxon>
        <taxon>Mycobacteriales</taxon>
        <taxon>Corynebacteriaceae</taxon>
        <taxon>Corynebacterium</taxon>
    </lineage>
</organism>
<dbReference type="PROSITE" id="PS51318">
    <property type="entry name" value="TAT"/>
    <property type="match status" value="1"/>
</dbReference>
<dbReference type="Gene3D" id="3.40.50.1980">
    <property type="entry name" value="Nitrogenase molybdenum iron protein domain"/>
    <property type="match status" value="2"/>
</dbReference>
<comment type="subcellular location">
    <subcellularLocation>
        <location evidence="1">Cell envelope</location>
    </subcellularLocation>
</comment>
<dbReference type="EMBL" id="CP009249">
    <property type="protein sequence ID" value="APT93414.1"/>
    <property type="molecule type" value="Genomic_DNA"/>
</dbReference>
<evidence type="ECO:0000313" key="8">
    <source>
        <dbReference type="Proteomes" id="UP000185491"/>
    </source>
</evidence>
<dbReference type="CDD" id="cd01146">
    <property type="entry name" value="FhuD"/>
    <property type="match status" value="1"/>
</dbReference>
<protein>
    <submittedName>
        <fullName evidence="7">Iron siderophore ABC transporter substrate-binding protein</fullName>
    </submittedName>
</protein>
<evidence type="ECO:0000256" key="5">
    <source>
        <dbReference type="SAM" id="SignalP"/>
    </source>
</evidence>
<dbReference type="OrthoDB" id="9793175at2"/>
<evidence type="ECO:0000256" key="3">
    <source>
        <dbReference type="ARBA" id="ARBA00022448"/>
    </source>
</evidence>
<evidence type="ECO:0000256" key="2">
    <source>
        <dbReference type="ARBA" id="ARBA00008814"/>
    </source>
</evidence>
<proteinExistence type="inferred from homology"/>
<reference evidence="7 8" key="1">
    <citation type="submission" date="2014-08" db="EMBL/GenBank/DDBJ databases">
        <title>Complete genome sequence of Corynebacterium phocae M408/89/1(T)(=DSM 44612(T)), isolated from the common seal (Phoca vitulina).</title>
        <authorList>
            <person name="Ruckert C."/>
            <person name="Albersmeier A."/>
            <person name="Winkler A."/>
            <person name="Kalinowski J."/>
        </authorList>
    </citation>
    <scope>NUCLEOTIDE SEQUENCE [LARGE SCALE GENOMIC DNA]</scope>
    <source>
        <strain evidence="7 8">M408/89/1</strain>
    </source>
</reference>
<feature type="domain" description="Fe/B12 periplasmic-binding" evidence="6">
    <location>
        <begin position="59"/>
        <end position="334"/>
    </location>
</feature>
<dbReference type="AlphaFoldDB" id="A0A1L7D5J6"/>
<gene>
    <name evidence="7" type="ORF">CPHO_11525</name>
</gene>
<dbReference type="GO" id="GO:0030288">
    <property type="term" value="C:outer membrane-bounded periplasmic space"/>
    <property type="evidence" value="ECO:0007669"/>
    <property type="project" value="TreeGrafter"/>
</dbReference>
<dbReference type="Pfam" id="PF01497">
    <property type="entry name" value="Peripla_BP_2"/>
    <property type="match status" value="1"/>
</dbReference>
<evidence type="ECO:0000259" key="6">
    <source>
        <dbReference type="PROSITE" id="PS50983"/>
    </source>
</evidence>
<evidence type="ECO:0000256" key="4">
    <source>
        <dbReference type="ARBA" id="ARBA00022729"/>
    </source>
</evidence>
<keyword evidence="3" id="KW-0813">Transport</keyword>
<feature type="signal peptide" evidence="5">
    <location>
        <begin position="1"/>
        <end position="25"/>
    </location>
</feature>
<dbReference type="InterPro" id="IPR002491">
    <property type="entry name" value="ABC_transptr_periplasmic_BD"/>
</dbReference>
<dbReference type="STRING" id="161895.CPHO_11525"/>
<dbReference type="RefSeq" id="WP_075735977.1">
    <property type="nucleotide sequence ID" value="NZ_CP009249.1"/>
</dbReference>
<sequence>MFSSKISRRGFFSAALTGLAVVGLAACSSEPPADTQSGTTRVVKDIEDLDVEVPEHPQRVVALSEPTLDNLLALGVTPVGATAGRGQTTLPNYLLDQAGDIPILGNVAQPNFEAIGAAKPDLIFVDGTSVNNNPPVVEALRHIAPVVYTGWAGGDWRTNLRLTAEAMNMADKGEEIIADYDKKAKDVAKKLGDYGDSTFSVVRWQGNSASLILNELPAGRALKDVGLNRPPAQDREGRGHSDPVSLENLQDIDADYIFFGTLGGSAVNNPTAGGSADVADAIKAVEKAQELPGFTDLEAFQQNHIIPVDGSVWTSTGGPLLMNRLIDDIVEKLV</sequence>
<accession>A0A1L7D5J6</accession>
<dbReference type="PROSITE" id="PS50983">
    <property type="entry name" value="FE_B12_PBP"/>
    <property type="match status" value="1"/>
</dbReference>
<dbReference type="PANTHER" id="PTHR30532">
    <property type="entry name" value="IRON III DICITRATE-BINDING PERIPLASMIC PROTEIN"/>
    <property type="match status" value="1"/>
</dbReference>
<dbReference type="GO" id="GO:1901678">
    <property type="term" value="P:iron coordination entity transport"/>
    <property type="evidence" value="ECO:0007669"/>
    <property type="project" value="UniProtKB-ARBA"/>
</dbReference>
<dbReference type="InterPro" id="IPR051313">
    <property type="entry name" value="Bact_iron-sidero_bind"/>
</dbReference>
<comment type="similarity">
    <text evidence="2">Belongs to the bacterial solute-binding protein 8 family.</text>
</comment>
<dbReference type="PROSITE" id="PS51257">
    <property type="entry name" value="PROKAR_LIPOPROTEIN"/>
    <property type="match status" value="1"/>
</dbReference>
<feature type="chain" id="PRO_5011978708" evidence="5">
    <location>
        <begin position="26"/>
        <end position="334"/>
    </location>
</feature>
<dbReference type="KEGG" id="cpho:CPHO_11525"/>
<keyword evidence="8" id="KW-1185">Reference proteome</keyword>
<name>A0A1L7D5J6_9CORY</name>
<evidence type="ECO:0000256" key="1">
    <source>
        <dbReference type="ARBA" id="ARBA00004196"/>
    </source>
</evidence>
<evidence type="ECO:0000313" key="7">
    <source>
        <dbReference type="EMBL" id="APT93414.1"/>
    </source>
</evidence>
<dbReference type="Proteomes" id="UP000185491">
    <property type="component" value="Chromosome"/>
</dbReference>